<keyword evidence="2" id="KW-1185">Reference proteome</keyword>
<comment type="caution">
    <text evidence="1">The sequence shown here is derived from an EMBL/GenBank/DDBJ whole genome shotgun (WGS) entry which is preliminary data.</text>
</comment>
<dbReference type="AlphaFoldDB" id="A0A9W7BX80"/>
<dbReference type="OrthoDB" id="185802at2759"/>
<sequence>MPKVKVGKIRRRVHNRDPKSVIPDGLLQHPTVASNEILKRNSDAKMFSYWNQISSSALAASPNPIGNTTSLRTSQVNEVGSDLISIDPNNFYGGSFVRNPGPGSYKIDETTGIGKQLMRRIGAGTYAGTMGTSERACLLPSAAHTLPDRGTVSPRPGPGEYVMNDSAVFGRNSTFDGAFRWNPAKADLDEKVSRLQTINCDIKRIMEKLKGIDKLPPEKANAVKLESETTLKKLKKKKMMIQAEIGISKAKIDKVVNHPGRAGKAKKILFDKKRPKSVPMSNTVSDRFFDPIGSTGSYIKAPGPGFYDTAAYGTTFGNATTGVAFRNQGFTWGNSYRPTDVNAPDELSVATLKLNKLGYSYFSDLNPNSAQDYTPNMMVPTVRSEKTRGKGMKVVVETAKFKVTKIE</sequence>
<accession>A0A9W7BX80</accession>
<dbReference type="InterPro" id="IPR010736">
    <property type="entry name" value="SHIPPO-rpt"/>
</dbReference>
<organism evidence="1 2">
    <name type="scientific">Triparma strigata</name>
    <dbReference type="NCBI Taxonomy" id="1606541"/>
    <lineage>
        <taxon>Eukaryota</taxon>
        <taxon>Sar</taxon>
        <taxon>Stramenopiles</taxon>
        <taxon>Ochrophyta</taxon>
        <taxon>Bolidophyceae</taxon>
        <taxon>Parmales</taxon>
        <taxon>Triparmaceae</taxon>
        <taxon>Triparma</taxon>
    </lineage>
</organism>
<evidence type="ECO:0000313" key="2">
    <source>
        <dbReference type="Proteomes" id="UP001165085"/>
    </source>
</evidence>
<dbReference type="EMBL" id="BRXY01000507">
    <property type="protein sequence ID" value="GMH98031.1"/>
    <property type="molecule type" value="Genomic_DNA"/>
</dbReference>
<protein>
    <submittedName>
        <fullName evidence="1">Uncharacterized protein</fullName>
    </submittedName>
</protein>
<name>A0A9W7BX80_9STRA</name>
<gene>
    <name evidence="1" type="ORF">TrST_g14297</name>
</gene>
<proteinExistence type="predicted"/>
<evidence type="ECO:0000313" key="1">
    <source>
        <dbReference type="EMBL" id="GMH98031.1"/>
    </source>
</evidence>
<dbReference type="Pfam" id="PF07004">
    <property type="entry name" value="SHIPPO-rpt"/>
    <property type="match status" value="1"/>
</dbReference>
<reference evidence="2" key="1">
    <citation type="journal article" date="2023" name="Commun. Biol.">
        <title>Genome analysis of Parmales, the sister group of diatoms, reveals the evolutionary specialization of diatoms from phago-mixotrophs to photoautotrophs.</title>
        <authorList>
            <person name="Ban H."/>
            <person name="Sato S."/>
            <person name="Yoshikawa S."/>
            <person name="Yamada K."/>
            <person name="Nakamura Y."/>
            <person name="Ichinomiya M."/>
            <person name="Sato N."/>
            <person name="Blanc-Mathieu R."/>
            <person name="Endo H."/>
            <person name="Kuwata A."/>
            <person name="Ogata H."/>
        </authorList>
    </citation>
    <scope>NUCLEOTIDE SEQUENCE [LARGE SCALE GENOMIC DNA]</scope>
    <source>
        <strain evidence="2">NIES 3701</strain>
    </source>
</reference>
<dbReference type="Proteomes" id="UP001165085">
    <property type="component" value="Unassembled WGS sequence"/>
</dbReference>